<dbReference type="GO" id="GO:0016791">
    <property type="term" value="F:phosphatase activity"/>
    <property type="evidence" value="ECO:0007669"/>
    <property type="project" value="TreeGrafter"/>
</dbReference>
<comment type="caution">
    <text evidence="3">The sequence shown here is derived from an EMBL/GenBank/DDBJ whole genome shotgun (WGS) entry which is preliminary data.</text>
</comment>
<dbReference type="PANTHER" id="PTHR42850">
    <property type="entry name" value="METALLOPHOSPHOESTERASE"/>
    <property type="match status" value="1"/>
</dbReference>
<evidence type="ECO:0000259" key="2">
    <source>
        <dbReference type="Pfam" id="PF12850"/>
    </source>
</evidence>
<comment type="similarity">
    <text evidence="1">Belongs to the metallophosphoesterase superfamily. YfcE family.</text>
</comment>
<proteinExistence type="inferred from homology"/>
<evidence type="ECO:0000313" key="4">
    <source>
        <dbReference type="Proteomes" id="UP000474175"/>
    </source>
</evidence>
<dbReference type="RefSeq" id="WP_163943113.1">
    <property type="nucleotide sequence ID" value="NZ_JAAFZH010000001.1"/>
</dbReference>
<reference evidence="3 4" key="1">
    <citation type="submission" date="2020-02" db="EMBL/GenBank/DDBJ databases">
        <title>Draft genome sequence of two Spirosoma agri KCTC 52727 and Spirosoma terrae KCTC 52035.</title>
        <authorList>
            <person name="Rojas J."/>
            <person name="Ambika Manirajan B."/>
            <person name="Suarez C."/>
            <person name="Ratering S."/>
            <person name="Schnell S."/>
        </authorList>
    </citation>
    <scope>NUCLEOTIDE SEQUENCE [LARGE SCALE GENOMIC DNA]</scope>
    <source>
        <strain evidence="3 4">KCTC 52035</strain>
    </source>
</reference>
<evidence type="ECO:0000313" key="3">
    <source>
        <dbReference type="EMBL" id="NDU94031.1"/>
    </source>
</evidence>
<dbReference type="Pfam" id="PF12850">
    <property type="entry name" value="Metallophos_2"/>
    <property type="match status" value="1"/>
</dbReference>
<keyword evidence="4" id="KW-1185">Reference proteome</keyword>
<dbReference type="Gene3D" id="3.60.21.10">
    <property type="match status" value="1"/>
</dbReference>
<sequence length="266" mass="30200">MLTIAIISDIHANLPALDAVLKDIDQRNVDQIFCLGDLVDFAPWPNEVIDRIRKNRITTLMGNHDERIAFDLPTVPLKKHSATETQVRFSAIDYTRQTIRPDNKAYLASLPRECRLSFTFGESRLNLLLVHASPRAIDEYIYENHDEQDLRAMMEAKNADTLVMGHTHLSYIRSLSSATTTDPIPKLAINCGSVGRSKETKPLATYLLITLSAQSQFSPDAVTYELVHVPYPIEQTIEAIRMSHIPDFYAHFLERGHIQEFKEKAV</sequence>
<dbReference type="GO" id="GO:0005737">
    <property type="term" value="C:cytoplasm"/>
    <property type="evidence" value="ECO:0007669"/>
    <property type="project" value="TreeGrafter"/>
</dbReference>
<organism evidence="3 4">
    <name type="scientific">Spirosoma terrae</name>
    <dbReference type="NCBI Taxonomy" id="1968276"/>
    <lineage>
        <taxon>Bacteria</taxon>
        <taxon>Pseudomonadati</taxon>
        <taxon>Bacteroidota</taxon>
        <taxon>Cytophagia</taxon>
        <taxon>Cytophagales</taxon>
        <taxon>Cytophagaceae</taxon>
        <taxon>Spirosoma</taxon>
    </lineage>
</organism>
<accession>A0A6L9L4K0</accession>
<dbReference type="Proteomes" id="UP000474175">
    <property type="component" value="Unassembled WGS sequence"/>
</dbReference>
<dbReference type="EMBL" id="JAAFZH010000001">
    <property type="protein sequence ID" value="NDU94031.1"/>
    <property type="molecule type" value="Genomic_DNA"/>
</dbReference>
<protein>
    <submittedName>
        <fullName evidence="3">Metallophosphoesterase</fullName>
    </submittedName>
</protein>
<dbReference type="PANTHER" id="PTHR42850:SF2">
    <property type="entry name" value="BLL5683 PROTEIN"/>
    <property type="match status" value="1"/>
</dbReference>
<dbReference type="CDD" id="cd00838">
    <property type="entry name" value="MPP_superfamily"/>
    <property type="match status" value="1"/>
</dbReference>
<dbReference type="SUPFAM" id="SSF56300">
    <property type="entry name" value="Metallo-dependent phosphatases"/>
    <property type="match status" value="1"/>
</dbReference>
<dbReference type="InterPro" id="IPR029052">
    <property type="entry name" value="Metallo-depent_PP-like"/>
</dbReference>
<evidence type="ECO:0000256" key="1">
    <source>
        <dbReference type="ARBA" id="ARBA00008950"/>
    </source>
</evidence>
<dbReference type="InterPro" id="IPR024654">
    <property type="entry name" value="Calcineurin-like_PHP_lpxH"/>
</dbReference>
<dbReference type="InterPro" id="IPR050126">
    <property type="entry name" value="Ap4A_hydrolase"/>
</dbReference>
<dbReference type="AlphaFoldDB" id="A0A6L9L4K0"/>
<dbReference type="InterPro" id="IPR011152">
    <property type="entry name" value="Pesterase_MJ0912"/>
</dbReference>
<gene>
    <name evidence="3" type="ORF">GK108_04035</name>
</gene>
<feature type="domain" description="Calcineurin-like phosphoesterase" evidence="2">
    <location>
        <begin position="3"/>
        <end position="212"/>
    </location>
</feature>
<dbReference type="PIRSF" id="PIRSF000883">
    <property type="entry name" value="Pesterase_MJ0912"/>
    <property type="match status" value="1"/>
</dbReference>
<name>A0A6L9L4K0_9BACT</name>